<evidence type="ECO:0000256" key="10">
    <source>
        <dbReference type="ARBA" id="ARBA00023157"/>
    </source>
</evidence>
<evidence type="ECO:0000256" key="17">
    <source>
        <dbReference type="SAM" id="SignalP"/>
    </source>
</evidence>
<feature type="disulfide bond" evidence="13">
    <location>
        <begin position="36"/>
        <end position="54"/>
    </location>
</feature>
<feature type="compositionally biased region" description="Basic and acidic residues" evidence="15">
    <location>
        <begin position="1562"/>
        <end position="1577"/>
    </location>
</feature>
<feature type="disulfide bond" evidence="13">
    <location>
        <begin position="140"/>
        <end position="155"/>
    </location>
</feature>
<dbReference type="PROSITE" id="PS01187">
    <property type="entry name" value="EGF_CA"/>
    <property type="match status" value="1"/>
</dbReference>
<protein>
    <recommendedName>
        <fullName evidence="22">EGF-like domain-containing protein</fullName>
    </recommendedName>
</protein>
<comment type="caution">
    <text evidence="20">The sequence shown here is derived from an EMBL/GenBank/DDBJ whole genome shotgun (WGS) entry which is preliminary data.</text>
</comment>
<dbReference type="InterPro" id="IPR023415">
    <property type="entry name" value="LDLR_class-A_CS"/>
</dbReference>
<feature type="compositionally biased region" description="Polar residues" evidence="15">
    <location>
        <begin position="1665"/>
        <end position="1692"/>
    </location>
</feature>
<dbReference type="SMART" id="SM00179">
    <property type="entry name" value="EGF_CA"/>
    <property type="match status" value="1"/>
</dbReference>
<keyword evidence="6" id="KW-0677">Repeat</keyword>
<dbReference type="FunFam" id="2.120.10.30:FF:000241">
    <property type="entry name" value="Low-density lipoprotein receptor-related protein 6"/>
    <property type="match status" value="1"/>
</dbReference>
<keyword evidence="9 16" id="KW-0472">Membrane</keyword>
<dbReference type="SMART" id="SM00192">
    <property type="entry name" value="LDLa"/>
    <property type="match status" value="7"/>
</dbReference>
<evidence type="ECO:0000256" key="6">
    <source>
        <dbReference type="ARBA" id="ARBA00022737"/>
    </source>
</evidence>
<dbReference type="SUPFAM" id="SSF81324">
    <property type="entry name" value="Voltage-gated potassium channels"/>
    <property type="match status" value="2"/>
</dbReference>
<evidence type="ECO:0000256" key="4">
    <source>
        <dbReference type="ARBA" id="ARBA00022692"/>
    </source>
</evidence>
<proteinExistence type="predicted"/>
<feature type="transmembrane region" description="Helical" evidence="16">
    <location>
        <begin position="788"/>
        <end position="809"/>
    </location>
</feature>
<reference evidence="20" key="1">
    <citation type="submission" date="2023-06" db="EMBL/GenBank/DDBJ databases">
        <title>Genomic analysis of the entomopathogenic nematode Steinernema hermaphroditum.</title>
        <authorList>
            <person name="Schwarz E.M."/>
            <person name="Heppert J.K."/>
            <person name="Baniya A."/>
            <person name="Schwartz H.T."/>
            <person name="Tan C.-H."/>
            <person name="Antoshechkin I."/>
            <person name="Sternberg P.W."/>
            <person name="Goodrich-Blair H."/>
            <person name="Dillman A.R."/>
        </authorList>
    </citation>
    <scope>NUCLEOTIDE SEQUENCE</scope>
    <source>
        <strain evidence="20">PS9179</strain>
        <tissue evidence="20">Whole animal</tissue>
    </source>
</reference>
<dbReference type="Pfam" id="PF00058">
    <property type="entry name" value="Ldl_recept_b"/>
    <property type="match status" value="1"/>
</dbReference>
<dbReference type="InterPro" id="IPR049883">
    <property type="entry name" value="NOTCH1_EGF-like"/>
</dbReference>
<feature type="transmembrane region" description="Helical" evidence="16">
    <location>
        <begin position="964"/>
        <end position="985"/>
    </location>
</feature>
<dbReference type="PANTHER" id="PTHR22722">
    <property type="entry name" value="LOW-DENSITY LIPOPROTEIN RECEPTOR-RELATED PROTEIN 2-RELATED"/>
    <property type="match status" value="1"/>
</dbReference>
<feature type="signal peptide" evidence="17">
    <location>
        <begin position="1"/>
        <end position="17"/>
    </location>
</feature>
<feature type="disulfide bond" evidence="13">
    <location>
        <begin position="222"/>
        <end position="237"/>
    </location>
</feature>
<feature type="region of interest" description="Disordered" evidence="15">
    <location>
        <begin position="1665"/>
        <end position="1703"/>
    </location>
</feature>
<dbReference type="SUPFAM" id="SSF57424">
    <property type="entry name" value="LDL receptor-like module"/>
    <property type="match status" value="7"/>
</dbReference>
<feature type="disulfide bond" evidence="13">
    <location>
        <begin position="166"/>
        <end position="184"/>
    </location>
</feature>
<keyword evidence="3" id="KW-0254">Endocytosis</keyword>
<feature type="repeat" description="LDL-receptor class B" evidence="14">
    <location>
        <begin position="641"/>
        <end position="685"/>
    </location>
</feature>
<dbReference type="PANTHER" id="PTHR22722:SF5">
    <property type="entry name" value="LOW-DENSITY LIPOPROTEIN RECEPTOR-RELATED PROTEIN 1B"/>
    <property type="match status" value="1"/>
</dbReference>
<feature type="domain" description="EGF-like" evidence="19">
    <location>
        <begin position="412"/>
        <end position="456"/>
    </location>
</feature>
<keyword evidence="21" id="KW-1185">Reference proteome</keyword>
<dbReference type="Pfam" id="PF07885">
    <property type="entry name" value="Ion_trans_2"/>
    <property type="match status" value="2"/>
</dbReference>
<dbReference type="PROSITE" id="PS50068">
    <property type="entry name" value="LDLRA_2"/>
    <property type="match status" value="7"/>
</dbReference>
<feature type="region of interest" description="Disordered" evidence="15">
    <location>
        <begin position="2191"/>
        <end position="2314"/>
    </location>
</feature>
<dbReference type="InterPro" id="IPR011042">
    <property type="entry name" value="6-blade_b-propeller_TolB-like"/>
</dbReference>
<evidence type="ECO:0000256" key="7">
    <source>
        <dbReference type="ARBA" id="ARBA00022837"/>
    </source>
</evidence>
<evidence type="ECO:0000256" key="13">
    <source>
        <dbReference type="PROSITE-ProRule" id="PRU00124"/>
    </source>
</evidence>
<accession>A0AA39GZ79</accession>
<dbReference type="GO" id="GO:0043235">
    <property type="term" value="C:receptor complex"/>
    <property type="evidence" value="ECO:0007669"/>
    <property type="project" value="TreeGrafter"/>
</dbReference>
<dbReference type="Proteomes" id="UP001175271">
    <property type="component" value="Unassembled WGS sequence"/>
</dbReference>
<evidence type="ECO:0000259" key="19">
    <source>
        <dbReference type="SMART" id="SM00181"/>
    </source>
</evidence>
<dbReference type="InterPro" id="IPR013099">
    <property type="entry name" value="K_chnl_dom"/>
</dbReference>
<feature type="compositionally biased region" description="Basic and acidic residues" evidence="15">
    <location>
        <begin position="2303"/>
        <end position="2314"/>
    </location>
</feature>
<feature type="region of interest" description="Disordered" evidence="15">
    <location>
        <begin position="1559"/>
        <end position="1602"/>
    </location>
</feature>
<dbReference type="InterPro" id="IPR001881">
    <property type="entry name" value="EGF-like_Ca-bd_dom"/>
</dbReference>
<feature type="disulfide bond" evidence="13">
    <location>
        <begin position="93"/>
        <end position="108"/>
    </location>
</feature>
<evidence type="ECO:0008006" key="22">
    <source>
        <dbReference type="Google" id="ProtNLM"/>
    </source>
</evidence>
<dbReference type="InterPro" id="IPR018097">
    <property type="entry name" value="EGF_Ca-bd_CS"/>
</dbReference>
<dbReference type="Gene3D" id="2.120.10.30">
    <property type="entry name" value="TolB, C-terminal domain"/>
    <property type="match status" value="1"/>
</dbReference>
<dbReference type="PROSITE" id="PS00010">
    <property type="entry name" value="ASX_HYDROXYL"/>
    <property type="match status" value="1"/>
</dbReference>
<name>A0AA39GZ79_9BILA</name>
<organism evidence="20 21">
    <name type="scientific">Steinernema hermaphroditum</name>
    <dbReference type="NCBI Taxonomy" id="289476"/>
    <lineage>
        <taxon>Eukaryota</taxon>
        <taxon>Metazoa</taxon>
        <taxon>Ecdysozoa</taxon>
        <taxon>Nematoda</taxon>
        <taxon>Chromadorea</taxon>
        <taxon>Rhabditida</taxon>
        <taxon>Tylenchina</taxon>
        <taxon>Panagrolaimomorpha</taxon>
        <taxon>Strongyloidoidea</taxon>
        <taxon>Steinernematidae</taxon>
        <taxon>Steinernema</taxon>
    </lineage>
</organism>
<dbReference type="GO" id="GO:0005886">
    <property type="term" value="C:plasma membrane"/>
    <property type="evidence" value="ECO:0007669"/>
    <property type="project" value="TreeGrafter"/>
</dbReference>
<dbReference type="GO" id="GO:0005041">
    <property type="term" value="F:low-density lipoprotein particle receptor activity"/>
    <property type="evidence" value="ECO:0007669"/>
    <property type="project" value="TreeGrafter"/>
</dbReference>
<dbReference type="PROSITE" id="PS01209">
    <property type="entry name" value="LDLRA_1"/>
    <property type="match status" value="5"/>
</dbReference>
<feature type="transmembrane region" description="Helical" evidence="16">
    <location>
        <begin position="1157"/>
        <end position="1179"/>
    </location>
</feature>
<evidence type="ECO:0000259" key="18">
    <source>
        <dbReference type="SMART" id="SM00179"/>
    </source>
</evidence>
<evidence type="ECO:0000256" key="5">
    <source>
        <dbReference type="ARBA" id="ARBA00022729"/>
    </source>
</evidence>
<keyword evidence="7" id="KW-0106">Calcium</keyword>
<feature type="compositionally biased region" description="Basic and acidic residues" evidence="15">
    <location>
        <begin position="1693"/>
        <end position="1703"/>
    </location>
</feature>
<feature type="domain" description="EGF-like" evidence="19">
    <location>
        <begin position="374"/>
        <end position="408"/>
    </location>
</feature>
<sequence>MILNILIVLLLFQSVSSATLEINENNHTCADESFHCSNGNCIQFSWVCDGDNDCGDASDEEYCVDRNCTSEEFRCQTNWHPGGRTCIPLDWVCDGQADCSDMEDELNCHEHDCREGFFLCTRNETLGNSSHYCASGVYICDGTRNCVDGSDEKGCDSICGWHRFQCEDETCINKNWICDGEADCEDASDEKDCPPEKNDLCRTDSHFKCEGYDYCIPLVWKCDGQNDCADGFDEADCDQLQTGFESPLKCNATHEFMCASGTQCIREKWLCDGDYDCHDGSDESNCTSLVCAENERLCDGRRCKSKDLWCNGVEDCLDGADEFGCPRKEPQEHSSCDASHYQCPGDPVCIDYHELCTGSKTDCPNPVCHKTIEACTRGSPNCHCRPTSDGGTVCHCESGFKLHGKQCTDINECLTFGICDQLCTNLNGSYQCHCLPGYHLVVDTVLETRVPPAKCRASHPLLLLSNGADVRQFNEDKDQYVSFTVADISADLVDFIYKENKVLWRDTNEKSIKWCQLAGAVNESKKCQDDTKDVLVRHAATTSALHVDWIHGLIFWMDSLRSGGRIHVMDLKSKRRATLVSGIREPQGLAIDPTVGVFFWSEAYSPSIQRAGMDGRNQKAIVVGEDNLGVPSALSLDIIQKRIYWADAKLKRISSSSYHGSDLRIHVNSHLLVRHPFSLVLFQDRIYWSDYGHTRIMSANKFTGKEIRKVLTAPLGHINLQIYHELMQPNHSNQCEFSDCGYVCLPTSILDGNDSDSWKRNRKRSFTCAFATVDDYTIRSFESIWSGFRTTLFAAILFTIFIFLISSVLPDNLQFSSIPPIMADDVAIYMIPLTQSEDLAKEDGSPTSSRSQLSNSLRPACAKVVECLKPLGKFLWNGFVKQALIVGVFSVIGALLFMWIERPHEEETKQEAYDYYMTARENLLFQIRRIHSEDILDREMEWKQAIVNFENVVDIGPPDVDTSWTFWMSIFYAGTIFTTIGYGNIACSTKLGQAVSMVYAFIGIIVFVFILNNLGDALLKLIRRLDSFIEDTIFVIGVKTKFISLREPALLTRYNKIMRTLKRSLNLNSSQAQISIQLINDEEMGMSTMTLKTEAKEEEEKEPPLVAALIVLVLWINFSTILFAYAEDWSYFKAFYFTYISLSTIGFGDVTPKHPEFMTAAFIVVMIGLSLLSVFINVLEEKIALIYKRLLTKMAEEYNEALLSGNADEATKKMMAGFAGKSKFLKPLLRKSQGAKVMSEFKADAEAKGINLPSVLVDLDPNTGMPAFCDAKEEDYSQFMEIADRKEAERSLSALQRRTPYRVHAEDLIRIDDDELFAMLESVSTQKSGFVVKKNTESRDVLIQLERNETKMGVQVGGDFIVHASTQHVTPTFDFAVQYMPEVLDISIQTEIEHNDCGIQNTIVKEQQVSSTAQWEDQKTYADCGVQSGVSVLYEQKIHSAAALDGTLIHEDLLQAAVKVEAPQDLAFLLSSSTQTVLDQVSEECQTVDKTMNAAIVQAGTSVLYSHKAKKEKKKAVRDQPEQQNEEIRYLQGSSTQTEEKVSKSRKSQTLISSCISTTAARKRDPVEASECRESKDPATVSSEVADRVQGQGSSASFASATYTPDQIQQDVVRISQSFTVSRPPGADLLISGVADKQKDLEPSHSATAPQHSPETVSSTFEVETNVQENEGGPSQSVTLLQQPNTSTVPTETDQKTFTREPTRATVVSRQASTLSTVSGEMITVDVELVKRSVDEIGLAVDRGAMESDSEKLSVKSIHSSMSSLLDEVEHFQATIDTQTDPKITIDMAISNVPATVNQAPQTQVSFADPPKNDAVQTTLSMMSQHLDDKEDSPIPLAEASVQCESPPPGQSAPIALHSETQTECVSVEKEIQSSAESHNVEIQASVETNAAEMEAICLMDEAETQCDEPLLEDQIVQAAVEVVDQGVNSSVEAEDAEMQSEALAVLNQQVQATVIINDAETQAVMETHHGESQTEPDEPSECQEPTKVFDASQLWRDFDYGESDENESVEDEGNGFHLETTSVAIQTDFSIADVMEQLKSFKRRRRSTCTPSSGRKRMTAEKIAKMLRKTTINRKRKKCEEEETPAEVPHGQQPEITYAAFVTSTRGETKKTQLRTRKSKIVSAKTNLSECSTQTVETTIPPPQVSSETTQTNEKWLQELVNSLEQLRRKTLQEVGIQTGVLARVQHLYGEKAKGPPSPSSPGPSGESQKVMLKKGGSQETLGSPQSQTGNRFEGLLTTRSLQEVEAAKWSSKPIRNVESGAPSATVTSRHWERQQTVADLRSRLEGIRGSVQKSESATELDQPRSEKSSREQ</sequence>
<dbReference type="SMART" id="SM00135">
    <property type="entry name" value="LY"/>
    <property type="match status" value="4"/>
</dbReference>
<evidence type="ECO:0000256" key="2">
    <source>
        <dbReference type="ARBA" id="ARBA00022536"/>
    </source>
</evidence>
<feature type="transmembrane region" description="Helical" evidence="16">
    <location>
        <begin position="997"/>
        <end position="1015"/>
    </location>
</feature>
<keyword evidence="4 16" id="KW-0812">Transmembrane</keyword>
<evidence type="ECO:0000256" key="16">
    <source>
        <dbReference type="SAM" id="Phobius"/>
    </source>
</evidence>
<feature type="transmembrane region" description="Helical" evidence="16">
    <location>
        <begin position="1105"/>
        <end position="1125"/>
    </location>
</feature>
<evidence type="ECO:0000256" key="15">
    <source>
        <dbReference type="SAM" id="MobiDB-lite"/>
    </source>
</evidence>
<dbReference type="Gene3D" id="2.10.25.10">
    <property type="entry name" value="Laminin"/>
    <property type="match status" value="1"/>
</dbReference>
<evidence type="ECO:0000256" key="12">
    <source>
        <dbReference type="ARBA" id="ARBA00023180"/>
    </source>
</evidence>
<keyword evidence="11" id="KW-0675">Receptor</keyword>
<feature type="chain" id="PRO_5041470606" description="EGF-like domain-containing protein" evidence="17">
    <location>
        <begin position="18"/>
        <end position="2314"/>
    </location>
</feature>
<evidence type="ECO:0000256" key="11">
    <source>
        <dbReference type="ARBA" id="ARBA00023170"/>
    </source>
</evidence>
<feature type="disulfide bond" evidence="13">
    <location>
        <begin position="310"/>
        <end position="325"/>
    </location>
</feature>
<evidence type="ECO:0000256" key="9">
    <source>
        <dbReference type="ARBA" id="ARBA00023136"/>
    </source>
</evidence>
<feature type="compositionally biased region" description="Polar residues" evidence="15">
    <location>
        <begin position="2219"/>
        <end position="2232"/>
    </location>
</feature>
<dbReference type="SMART" id="SM00181">
    <property type="entry name" value="EGF"/>
    <property type="match status" value="2"/>
</dbReference>
<dbReference type="Gene3D" id="4.10.400.10">
    <property type="entry name" value="Low-density Lipoprotein Receptor"/>
    <property type="match status" value="7"/>
</dbReference>
<keyword evidence="5 17" id="KW-0732">Signal</keyword>
<feature type="disulfide bond" evidence="13">
    <location>
        <begin position="178"/>
        <end position="193"/>
    </location>
</feature>
<feature type="transmembrane region" description="Helical" evidence="16">
    <location>
        <begin position="879"/>
        <end position="900"/>
    </location>
</feature>
<dbReference type="GO" id="GO:0005509">
    <property type="term" value="F:calcium ion binding"/>
    <property type="evidence" value="ECO:0007669"/>
    <property type="project" value="InterPro"/>
</dbReference>
<dbReference type="GO" id="GO:0006897">
    <property type="term" value="P:endocytosis"/>
    <property type="evidence" value="ECO:0007669"/>
    <property type="project" value="UniProtKB-KW"/>
</dbReference>
<dbReference type="InterPro" id="IPR000033">
    <property type="entry name" value="LDLR_classB_rpt"/>
</dbReference>
<feature type="disulfide bond" evidence="13">
    <location>
        <begin position="29"/>
        <end position="41"/>
    </location>
</feature>
<feature type="repeat" description="LDL-receptor class B" evidence="14">
    <location>
        <begin position="596"/>
        <end position="640"/>
    </location>
</feature>
<evidence type="ECO:0000256" key="3">
    <source>
        <dbReference type="ARBA" id="ARBA00022583"/>
    </source>
</evidence>
<feature type="disulfide bond" evidence="13">
    <location>
        <begin position="291"/>
        <end position="303"/>
    </location>
</feature>
<evidence type="ECO:0000256" key="14">
    <source>
        <dbReference type="PROSITE-ProRule" id="PRU00461"/>
    </source>
</evidence>
<dbReference type="SUPFAM" id="SSF63825">
    <property type="entry name" value="YWTD domain"/>
    <property type="match status" value="1"/>
</dbReference>
<feature type="disulfide bond" evidence="13">
    <location>
        <begin position="298"/>
        <end position="316"/>
    </location>
</feature>
<dbReference type="Pfam" id="PF07645">
    <property type="entry name" value="EGF_CA"/>
    <property type="match status" value="1"/>
</dbReference>
<evidence type="ECO:0000313" key="21">
    <source>
        <dbReference type="Proteomes" id="UP001175271"/>
    </source>
</evidence>
<dbReference type="InterPro" id="IPR002172">
    <property type="entry name" value="LDrepeatLR_classA_rpt"/>
</dbReference>
<keyword evidence="10 13" id="KW-1015">Disulfide bond</keyword>
<gene>
    <name evidence="20" type="ORF">QR680_001182</name>
</gene>
<feature type="domain" description="EGF-like calcium-binding" evidence="18">
    <location>
        <begin position="409"/>
        <end position="456"/>
    </location>
</feature>
<feature type="disulfide bond" evidence="13">
    <location>
        <begin position="271"/>
        <end position="286"/>
    </location>
</feature>
<dbReference type="InterPro" id="IPR000742">
    <property type="entry name" value="EGF"/>
</dbReference>
<dbReference type="InterPro" id="IPR036055">
    <property type="entry name" value="LDL_receptor-like_sf"/>
</dbReference>
<keyword evidence="12" id="KW-0325">Glycoprotein</keyword>
<dbReference type="CDD" id="cd00112">
    <property type="entry name" value="LDLa"/>
    <property type="match status" value="7"/>
</dbReference>
<dbReference type="InterPro" id="IPR051221">
    <property type="entry name" value="LDLR-related"/>
</dbReference>
<dbReference type="Pfam" id="PF00057">
    <property type="entry name" value="Ldl_recept_a"/>
    <property type="match status" value="5"/>
</dbReference>
<dbReference type="PRINTS" id="PR00261">
    <property type="entry name" value="LDLRECEPTOR"/>
</dbReference>
<feature type="disulfide bond" evidence="13">
    <location>
        <begin position="159"/>
        <end position="171"/>
    </location>
</feature>
<dbReference type="PROSITE" id="PS51120">
    <property type="entry name" value="LDLRB"/>
    <property type="match status" value="2"/>
</dbReference>
<dbReference type="InterPro" id="IPR000152">
    <property type="entry name" value="EGF-type_Asp/Asn_hydroxyl_site"/>
</dbReference>
<keyword evidence="2" id="KW-0245">EGF-like domain</keyword>
<feature type="disulfide bond" evidence="13">
    <location>
        <begin position="48"/>
        <end position="63"/>
    </location>
</feature>
<dbReference type="Gene3D" id="1.10.287.70">
    <property type="match status" value="1"/>
</dbReference>
<dbReference type="SUPFAM" id="SSF57196">
    <property type="entry name" value="EGF/Laminin"/>
    <property type="match status" value="1"/>
</dbReference>
<dbReference type="CDD" id="cd00054">
    <property type="entry name" value="EGF_CA"/>
    <property type="match status" value="1"/>
</dbReference>
<evidence type="ECO:0000256" key="8">
    <source>
        <dbReference type="ARBA" id="ARBA00022989"/>
    </source>
</evidence>
<evidence type="ECO:0000313" key="20">
    <source>
        <dbReference type="EMBL" id="KAK0395244.1"/>
    </source>
</evidence>
<evidence type="ECO:0000256" key="1">
    <source>
        <dbReference type="ARBA" id="ARBA00004167"/>
    </source>
</evidence>
<keyword evidence="8 16" id="KW-1133">Transmembrane helix</keyword>
<comment type="subcellular location">
    <subcellularLocation>
        <location evidence="1">Membrane</location>
        <topology evidence="1">Single-pass membrane protein</topology>
    </subcellularLocation>
</comment>
<comment type="caution">
    <text evidence="13">Lacks conserved residue(s) required for the propagation of feature annotation.</text>
</comment>
<dbReference type="EMBL" id="JAUCMV010000005">
    <property type="protein sequence ID" value="KAK0395244.1"/>
    <property type="molecule type" value="Genomic_DNA"/>
</dbReference>